<feature type="region of interest" description="Disordered" evidence="1">
    <location>
        <begin position="72"/>
        <end position="98"/>
    </location>
</feature>
<name>A0A183DX15_9BILA</name>
<reference evidence="2 3" key="2">
    <citation type="submission" date="2018-11" db="EMBL/GenBank/DDBJ databases">
        <authorList>
            <consortium name="Pathogen Informatics"/>
        </authorList>
    </citation>
    <scope>NUCLEOTIDE SEQUENCE [LARGE SCALE GENOMIC DNA]</scope>
</reference>
<reference evidence="4" key="1">
    <citation type="submission" date="2016-06" db="UniProtKB">
        <authorList>
            <consortium name="WormBaseParasite"/>
        </authorList>
    </citation>
    <scope>IDENTIFICATION</scope>
</reference>
<evidence type="ECO:0000313" key="4">
    <source>
        <dbReference type="WBParaSite" id="GPUH_0001327101-mRNA-1"/>
    </source>
</evidence>
<dbReference type="EMBL" id="UYRT01080048">
    <property type="protein sequence ID" value="VDN21932.1"/>
    <property type="molecule type" value="Genomic_DNA"/>
</dbReference>
<sequence>MLMSGFPVSSYTRKALKVKFEDNSFEDSSSISSGISENFEDISTDDLTGSSLSDYPMAATAAAYGKLDDYSSHQQFQNRQHGKRSASVSQPPSSGALRLQQRRLLEQENIDQLLQKCRTTHRGVACGAQVIKNIHSSGSFLS</sequence>
<dbReference type="AlphaFoldDB" id="A0A183DX15"/>
<organism evidence="4">
    <name type="scientific">Gongylonema pulchrum</name>
    <dbReference type="NCBI Taxonomy" id="637853"/>
    <lineage>
        <taxon>Eukaryota</taxon>
        <taxon>Metazoa</taxon>
        <taxon>Ecdysozoa</taxon>
        <taxon>Nematoda</taxon>
        <taxon>Chromadorea</taxon>
        <taxon>Rhabditida</taxon>
        <taxon>Spirurina</taxon>
        <taxon>Spiruromorpha</taxon>
        <taxon>Spiruroidea</taxon>
        <taxon>Gongylonematidae</taxon>
        <taxon>Gongylonema</taxon>
    </lineage>
</organism>
<protein>
    <submittedName>
        <fullName evidence="4">FAM110_C domain-containing protein</fullName>
    </submittedName>
</protein>
<evidence type="ECO:0000256" key="1">
    <source>
        <dbReference type="SAM" id="MobiDB-lite"/>
    </source>
</evidence>
<evidence type="ECO:0000313" key="3">
    <source>
        <dbReference type="Proteomes" id="UP000271098"/>
    </source>
</evidence>
<evidence type="ECO:0000313" key="2">
    <source>
        <dbReference type="EMBL" id="VDN21932.1"/>
    </source>
</evidence>
<dbReference type="Proteomes" id="UP000271098">
    <property type="component" value="Unassembled WGS sequence"/>
</dbReference>
<gene>
    <name evidence="2" type="ORF">GPUH_LOCUS13256</name>
</gene>
<keyword evidence="3" id="KW-1185">Reference proteome</keyword>
<dbReference type="WBParaSite" id="GPUH_0001327101-mRNA-1">
    <property type="protein sequence ID" value="GPUH_0001327101-mRNA-1"/>
    <property type="gene ID" value="GPUH_0001327101"/>
</dbReference>
<accession>A0A183DX15</accession>
<proteinExistence type="predicted"/>